<organism evidence="1 2">
    <name type="scientific">Chitinophaga solisilvae</name>
    <dbReference type="NCBI Taxonomy" id="1233460"/>
    <lineage>
        <taxon>Bacteria</taxon>
        <taxon>Pseudomonadati</taxon>
        <taxon>Bacteroidota</taxon>
        <taxon>Chitinophagia</taxon>
        <taxon>Chitinophagales</taxon>
        <taxon>Chitinophagaceae</taxon>
        <taxon>Chitinophaga</taxon>
    </lineage>
</organism>
<name>A0A3S1D495_9BACT</name>
<dbReference type="PANTHER" id="PTHR36927:SF3">
    <property type="entry name" value="GLUCANS BIOSYNTHESIS PROTEIN C"/>
    <property type="match status" value="1"/>
</dbReference>
<dbReference type="AlphaFoldDB" id="A0A3S1D495"/>
<keyword evidence="2" id="KW-1185">Reference proteome</keyword>
<dbReference type="PANTHER" id="PTHR36927">
    <property type="entry name" value="BLR4337 PROTEIN"/>
    <property type="match status" value="1"/>
</dbReference>
<dbReference type="Proteomes" id="UP000281028">
    <property type="component" value="Unassembled WGS sequence"/>
</dbReference>
<gene>
    <name evidence="1" type="ORF">ECE50_019235</name>
</gene>
<dbReference type="InterPro" id="IPR050623">
    <property type="entry name" value="Glucan_succinyl_AcylTrfase"/>
</dbReference>
<dbReference type="EMBL" id="RIAR02000001">
    <property type="protein sequence ID" value="NSL88984.1"/>
    <property type="molecule type" value="Genomic_DNA"/>
</dbReference>
<protein>
    <submittedName>
        <fullName evidence="1">Uncharacterized protein</fullName>
    </submittedName>
</protein>
<accession>A0A3S1D495</accession>
<sequence>MHLTTSRQAYIDWLRAAAVYGIFGYTAARPFMGDSTWMVKNTDTSLLLTKMAQWLNTWCLPLLFFVSGAATWHMTISRDHSKRILLWLRRLFIPLTAGILLVLPPQIYIERLNSGYQGRFTDFLPSFFEGRPYPGGNTGWHHLRVIACLAIYEAMLAPLLSRAASFQARNVIRRLAWFYRGYRIYLLAIPGIIWYCCTPPAFPDNAGRLLHTADFICWGIFLVTGILFAMQPILADSLVRNRRASLAGLLTCILTGIIIRTMAIHHTPLLSLLTVLHVWFLLFTLTGYAKKYLDSYQGISGYTTIFMSPFFILQQTVTVLAAWFIVRLPAGPELKFLLIASSSWMATALIIHLLIRPFILTRLLFGVKPKTPPVVTGKVIKVQLPSADFFY</sequence>
<reference evidence="1" key="1">
    <citation type="submission" date="2020-05" db="EMBL/GenBank/DDBJ databases">
        <title>Chitinophaga laudate sp. nov., isolated from a tropical peat swamp.</title>
        <authorList>
            <person name="Goh C.B.S."/>
            <person name="Lee M.S."/>
            <person name="Parimannan S."/>
            <person name="Pasbakhsh P."/>
            <person name="Yule C.M."/>
            <person name="Rajandas H."/>
            <person name="Loke S."/>
            <person name="Croft L."/>
            <person name="Tan J.B.L."/>
        </authorList>
    </citation>
    <scope>NUCLEOTIDE SEQUENCE</scope>
    <source>
        <strain evidence="1">Mgbs1</strain>
    </source>
</reference>
<evidence type="ECO:0000313" key="1">
    <source>
        <dbReference type="EMBL" id="NSL88984.1"/>
    </source>
</evidence>
<dbReference type="OrthoDB" id="9809782at2"/>
<evidence type="ECO:0000313" key="2">
    <source>
        <dbReference type="Proteomes" id="UP000281028"/>
    </source>
</evidence>
<comment type="caution">
    <text evidence="1">The sequence shown here is derived from an EMBL/GenBank/DDBJ whole genome shotgun (WGS) entry which is preliminary data.</text>
</comment>
<proteinExistence type="predicted"/>